<gene>
    <name evidence="3" type="ORF">SAMN05421687_12010</name>
</gene>
<dbReference type="PIRSF" id="PIRSF012509">
    <property type="entry name" value="CamS"/>
    <property type="match status" value="1"/>
</dbReference>
<protein>
    <submittedName>
        <fullName evidence="3">Protein involved in sex pheromone biosynthesis</fullName>
    </submittedName>
</protein>
<keyword evidence="4" id="KW-1185">Reference proteome</keyword>
<dbReference type="CDD" id="cd13441">
    <property type="entry name" value="CamS_repeat_1"/>
    <property type="match status" value="1"/>
</dbReference>
<dbReference type="AlphaFoldDB" id="A0A1N7KVD8"/>
<feature type="signal peptide" evidence="2">
    <location>
        <begin position="1"/>
        <end position="19"/>
    </location>
</feature>
<dbReference type="RefSeq" id="WP_076560877.1">
    <property type="nucleotide sequence ID" value="NZ_FTOC01000020.1"/>
</dbReference>
<evidence type="ECO:0000313" key="4">
    <source>
        <dbReference type="Proteomes" id="UP000187608"/>
    </source>
</evidence>
<name>A0A1N7KVD8_9BACI</name>
<dbReference type="EMBL" id="FTOC01000020">
    <property type="protein sequence ID" value="SIS65568.1"/>
    <property type="molecule type" value="Genomic_DNA"/>
</dbReference>
<reference evidence="4" key="1">
    <citation type="submission" date="2017-01" db="EMBL/GenBank/DDBJ databases">
        <authorList>
            <person name="Varghese N."/>
            <person name="Submissions S."/>
        </authorList>
    </citation>
    <scope>NUCLEOTIDE SEQUENCE [LARGE SCALE GENOMIC DNA]</scope>
    <source>
        <strain evidence="4">DSM 23127</strain>
    </source>
</reference>
<dbReference type="CDD" id="cd13440">
    <property type="entry name" value="CamS_repeat_2"/>
    <property type="match status" value="1"/>
</dbReference>
<feature type="compositionally biased region" description="Acidic residues" evidence="1">
    <location>
        <begin position="124"/>
        <end position="142"/>
    </location>
</feature>
<sequence>MKKWLMLMGVVLLFTTACTPVYERTDEVVRETTDERNQDTAIVPGFAGSGDQYRVVLNEDAPKTSASRGVTTNQMNNRLDIAEFENGLKRHSKEYFPTDEYYFQLGQYLTSETLYDWLGRSSGEDGDGLNPELDEESATEEEFREAPRYISNIVEQDYLVRNDEDVVETKGITIGIALRSEYNFTVDGKDRTENHSTKELLQQGKQYAETILNRLREMEDVPDVPIMFALYEEESNESSVPGNFIAKAYTEGNSLGKFQSINEDYVLFPSDEASEDHFDDSQIFSEFRANISDYFPDFVGVIGKGFYVNDELANVKMEIPVEFNSQAEIDGFTQYVHSLVKEMFPQHYGVEVRISSLNRQESLIVRERGEEDPYVYIYD</sequence>
<proteinExistence type="predicted"/>
<accession>A0A1N7KVD8</accession>
<dbReference type="STRING" id="570947.SAMN05421687_12010"/>
<keyword evidence="2" id="KW-0732">Signal</keyword>
<dbReference type="Gene3D" id="3.10.570.10">
    <property type="entry name" value="sex pheromone staph- cam373 precursor domain"/>
    <property type="match status" value="1"/>
</dbReference>
<feature type="region of interest" description="Disordered" evidence="1">
    <location>
        <begin position="122"/>
        <end position="142"/>
    </location>
</feature>
<dbReference type="Pfam" id="PF07537">
    <property type="entry name" value="CamS"/>
    <property type="match status" value="1"/>
</dbReference>
<organism evidence="3 4">
    <name type="scientific">Salimicrobium flavidum</name>
    <dbReference type="NCBI Taxonomy" id="570947"/>
    <lineage>
        <taxon>Bacteria</taxon>
        <taxon>Bacillati</taxon>
        <taxon>Bacillota</taxon>
        <taxon>Bacilli</taxon>
        <taxon>Bacillales</taxon>
        <taxon>Bacillaceae</taxon>
        <taxon>Salimicrobium</taxon>
    </lineage>
</organism>
<evidence type="ECO:0000256" key="2">
    <source>
        <dbReference type="SAM" id="SignalP"/>
    </source>
</evidence>
<dbReference type="Proteomes" id="UP000187608">
    <property type="component" value="Unassembled WGS sequence"/>
</dbReference>
<feature type="chain" id="PRO_5039237395" evidence="2">
    <location>
        <begin position="20"/>
        <end position="379"/>
    </location>
</feature>
<dbReference type="InterPro" id="IPR011426">
    <property type="entry name" value="CamS"/>
</dbReference>
<dbReference type="OrthoDB" id="9795361at2"/>
<evidence type="ECO:0000256" key="1">
    <source>
        <dbReference type="SAM" id="MobiDB-lite"/>
    </source>
</evidence>
<dbReference type="PROSITE" id="PS51257">
    <property type="entry name" value="PROKAR_LIPOPROTEIN"/>
    <property type="match status" value="1"/>
</dbReference>
<evidence type="ECO:0000313" key="3">
    <source>
        <dbReference type="EMBL" id="SIS65568.1"/>
    </source>
</evidence>